<sequence length="89" mass="9816">MNIANGIKLLSVSEFFGACNWQGLPLVNLENGAREDPQSLWHLPVAEYFRSFPWEGTPTVGELPKGVLPATPTPPESEDVTLEDFLDAF</sequence>
<accession>A0A7C3ZPR8</accession>
<evidence type="ECO:0000313" key="1">
    <source>
        <dbReference type="EMBL" id="HGG03061.1"/>
    </source>
</evidence>
<dbReference type="EMBL" id="DSPX01000209">
    <property type="protein sequence ID" value="HGG03061.1"/>
    <property type="molecule type" value="Genomic_DNA"/>
</dbReference>
<dbReference type="AlphaFoldDB" id="A0A7C3ZPR8"/>
<gene>
    <name evidence="1" type="ORF">ENR15_21075</name>
</gene>
<protein>
    <submittedName>
        <fullName evidence="1">Uncharacterized protein</fullName>
    </submittedName>
</protein>
<comment type="caution">
    <text evidence="1">The sequence shown here is derived from an EMBL/GenBank/DDBJ whole genome shotgun (WGS) entry which is preliminary data.</text>
</comment>
<organism evidence="1">
    <name type="scientific">Planktothricoides sp. SpSt-374</name>
    <dbReference type="NCBI Taxonomy" id="2282167"/>
    <lineage>
        <taxon>Bacteria</taxon>
        <taxon>Bacillati</taxon>
        <taxon>Cyanobacteriota</taxon>
        <taxon>Cyanophyceae</taxon>
        <taxon>Oscillatoriophycideae</taxon>
        <taxon>Oscillatoriales</taxon>
        <taxon>Oscillatoriaceae</taxon>
        <taxon>Planktothricoides</taxon>
    </lineage>
</organism>
<proteinExistence type="predicted"/>
<reference evidence="1" key="1">
    <citation type="journal article" date="2020" name="mSystems">
        <title>Genome- and Community-Level Interaction Insights into Carbon Utilization and Element Cycling Functions of Hydrothermarchaeota in Hydrothermal Sediment.</title>
        <authorList>
            <person name="Zhou Z."/>
            <person name="Liu Y."/>
            <person name="Xu W."/>
            <person name="Pan J."/>
            <person name="Luo Z.H."/>
            <person name="Li M."/>
        </authorList>
    </citation>
    <scope>NUCLEOTIDE SEQUENCE [LARGE SCALE GENOMIC DNA]</scope>
    <source>
        <strain evidence="1">SpSt-374</strain>
    </source>
</reference>
<name>A0A7C3ZPR8_9CYAN</name>